<dbReference type="GeneID" id="140006916"/>
<evidence type="ECO:0000313" key="2">
    <source>
        <dbReference type="RefSeq" id="XP_071905692.1"/>
    </source>
</evidence>
<protein>
    <submittedName>
        <fullName evidence="2">Uncharacterized protein</fullName>
    </submittedName>
</protein>
<dbReference type="Gene3D" id="2.40.70.10">
    <property type="entry name" value="Acid Proteases"/>
    <property type="match status" value="1"/>
</dbReference>
<dbReference type="RefSeq" id="XP_071905692.1">
    <property type="nucleotide sequence ID" value="XM_072049591.1"/>
</dbReference>
<dbReference type="InterPro" id="IPR021109">
    <property type="entry name" value="Peptidase_aspartic_dom_sf"/>
</dbReference>
<dbReference type="PANTHER" id="PTHR33240">
    <property type="entry name" value="OS08G0508500 PROTEIN"/>
    <property type="match status" value="1"/>
</dbReference>
<organism evidence="1 2">
    <name type="scientific">Coffea arabica</name>
    <name type="common">Arabian coffee</name>
    <dbReference type="NCBI Taxonomy" id="13443"/>
    <lineage>
        <taxon>Eukaryota</taxon>
        <taxon>Viridiplantae</taxon>
        <taxon>Streptophyta</taxon>
        <taxon>Embryophyta</taxon>
        <taxon>Tracheophyta</taxon>
        <taxon>Spermatophyta</taxon>
        <taxon>Magnoliopsida</taxon>
        <taxon>eudicotyledons</taxon>
        <taxon>Gunneridae</taxon>
        <taxon>Pentapetalae</taxon>
        <taxon>asterids</taxon>
        <taxon>lamiids</taxon>
        <taxon>Gentianales</taxon>
        <taxon>Rubiaceae</taxon>
        <taxon>Ixoroideae</taxon>
        <taxon>Gardenieae complex</taxon>
        <taxon>Bertiereae - Coffeeae clade</taxon>
        <taxon>Coffeeae</taxon>
        <taxon>Coffea</taxon>
    </lineage>
</organism>
<dbReference type="CDD" id="cd00303">
    <property type="entry name" value="retropepsin_like"/>
    <property type="match status" value="1"/>
</dbReference>
<gene>
    <name evidence="2" type="primary">LOC140006916</name>
</gene>
<proteinExistence type="predicted"/>
<accession>A0ABM4UEH1</accession>
<reference evidence="2" key="1">
    <citation type="submission" date="2025-08" db="UniProtKB">
        <authorList>
            <consortium name="RefSeq"/>
        </authorList>
    </citation>
    <scope>IDENTIFICATION</scope>
    <source>
        <tissue evidence="2">Leaves</tissue>
    </source>
</reference>
<dbReference type="PANTHER" id="PTHR33240:SF15">
    <property type="entry name" value="GAG-PRO-LIKE PROTEIN"/>
    <property type="match status" value="1"/>
</dbReference>
<sequence>MYDEIIYGPEDAVPLAFNNHEAIMIEAITCNYKVKKVYIDNGSAIDVLYYKTFKELQLEDKQLVPVRTPLIGFAGPPVRPKRMITLMVTVGASLKCRTVPVNFTVVKKPSSYNMILRRPTLNALLAVRSTLHLSMKFPIPAGVAEMLGDPEVARACYIATLKGKEKLVAQTTCLEPWEPEEKRERLETDEGLIELPVRARTT</sequence>
<dbReference type="Proteomes" id="UP001652660">
    <property type="component" value="Chromosome 5e"/>
</dbReference>
<name>A0ABM4UEH1_COFAR</name>
<keyword evidence="1" id="KW-1185">Reference proteome</keyword>
<evidence type="ECO:0000313" key="1">
    <source>
        <dbReference type="Proteomes" id="UP001652660"/>
    </source>
</evidence>